<comment type="caution">
    <text evidence="1">The sequence shown here is derived from an EMBL/GenBank/DDBJ whole genome shotgun (WGS) entry which is preliminary data.</text>
</comment>
<name>A0A8S9SXB5_9CYAN</name>
<dbReference type="AlphaFoldDB" id="A0A8S9SXB5"/>
<accession>A0A8S9SXB5</accession>
<proteinExistence type="predicted"/>
<evidence type="ECO:0000313" key="1">
    <source>
        <dbReference type="EMBL" id="KAF3884725.1"/>
    </source>
</evidence>
<gene>
    <name evidence="1" type="ORF">DA73_0400003995</name>
</gene>
<organism evidence="1 2">
    <name type="scientific">Tolypothrix bouteillei VB521301</name>
    <dbReference type="NCBI Taxonomy" id="1479485"/>
    <lineage>
        <taxon>Bacteria</taxon>
        <taxon>Bacillati</taxon>
        <taxon>Cyanobacteriota</taxon>
        <taxon>Cyanophyceae</taxon>
        <taxon>Nostocales</taxon>
        <taxon>Tolypothrichaceae</taxon>
        <taxon>Tolypothrix</taxon>
    </lineage>
</organism>
<evidence type="ECO:0000313" key="2">
    <source>
        <dbReference type="Proteomes" id="UP000029738"/>
    </source>
</evidence>
<keyword evidence="2" id="KW-1185">Reference proteome</keyword>
<reference evidence="1" key="2">
    <citation type="submission" date="2019-11" db="EMBL/GenBank/DDBJ databases">
        <title>Improved Assembly of Tolypothrix boutellei genome.</title>
        <authorList>
            <person name="Sarangi A.N."/>
            <person name="Mukherjee M."/>
            <person name="Ghosh S."/>
            <person name="Singh D."/>
            <person name="Das A."/>
            <person name="Kant S."/>
            <person name="Prusty A."/>
            <person name="Tripathy S."/>
        </authorList>
    </citation>
    <scope>NUCLEOTIDE SEQUENCE</scope>
    <source>
        <strain evidence="1">VB521301</strain>
    </source>
</reference>
<protein>
    <submittedName>
        <fullName evidence="1">Uncharacterized protein</fullName>
    </submittedName>
</protein>
<dbReference type="Proteomes" id="UP000029738">
    <property type="component" value="Unassembled WGS sequence"/>
</dbReference>
<dbReference type="RefSeq" id="WP_167844619.1">
    <property type="nucleotide sequence ID" value="NZ_JHEG04000001.1"/>
</dbReference>
<reference evidence="1" key="1">
    <citation type="journal article" date="2015" name="Genome Announc.">
        <title>Draft Genome Sequence of Tolypothrix boutellei Strain VB521301.</title>
        <authorList>
            <person name="Chandrababunaidu M.M."/>
            <person name="Singh D."/>
            <person name="Sen D."/>
            <person name="Bhan S."/>
            <person name="Das S."/>
            <person name="Gupta A."/>
            <person name="Adhikary S.P."/>
            <person name="Tripathy S."/>
        </authorList>
    </citation>
    <scope>NUCLEOTIDE SEQUENCE</scope>
    <source>
        <strain evidence="1">VB521301</strain>
    </source>
</reference>
<dbReference type="EMBL" id="JHEG04000001">
    <property type="protein sequence ID" value="KAF3884725.1"/>
    <property type="molecule type" value="Genomic_DNA"/>
</dbReference>
<sequence>MDWLTIFVTNKVWVAYNIGVWVAIEICGEVFHDDRHFEITKNTNRYSRVIFR</sequence>